<dbReference type="NCBIfam" id="TIGR00435">
    <property type="entry name" value="cysS"/>
    <property type="match status" value="1"/>
</dbReference>
<dbReference type="GO" id="GO:0006423">
    <property type="term" value="P:cysteinyl-tRNA aminoacylation"/>
    <property type="evidence" value="ECO:0007669"/>
    <property type="project" value="UniProtKB-UniRule"/>
</dbReference>
<keyword evidence="4 12" id="KW-0963">Cytoplasm</keyword>
<dbReference type="InterPro" id="IPR015803">
    <property type="entry name" value="Cys-tRNA-ligase"/>
</dbReference>
<dbReference type="CDD" id="cd00672">
    <property type="entry name" value="CysRS_core"/>
    <property type="match status" value="1"/>
</dbReference>
<comment type="similarity">
    <text evidence="2 12">Belongs to the class-I aminoacyl-tRNA synthetase family.</text>
</comment>
<dbReference type="InterPro" id="IPR015273">
    <property type="entry name" value="Cys-tRNA-synt_Ia_DALR"/>
</dbReference>
<feature type="binding site" evidence="12">
    <location>
        <position position="209"/>
    </location>
    <ligand>
        <name>Zn(2+)</name>
        <dbReference type="ChEBI" id="CHEBI:29105"/>
    </ligand>
</feature>
<dbReference type="SUPFAM" id="SSF47323">
    <property type="entry name" value="Anticodon-binding domain of a subclass of class I aminoacyl-tRNA synthetases"/>
    <property type="match status" value="1"/>
</dbReference>
<evidence type="ECO:0000256" key="11">
    <source>
        <dbReference type="ARBA" id="ARBA00023146"/>
    </source>
</evidence>
<evidence type="ECO:0000256" key="6">
    <source>
        <dbReference type="ARBA" id="ARBA00022723"/>
    </source>
</evidence>
<keyword evidence="6 12" id="KW-0479">Metal-binding</keyword>
<comment type="subcellular location">
    <subcellularLocation>
        <location evidence="1 12">Cytoplasm</location>
    </subcellularLocation>
</comment>
<dbReference type="RefSeq" id="WP_128351160.1">
    <property type="nucleotide sequence ID" value="NZ_CAXBCQ010000013.1"/>
</dbReference>
<evidence type="ECO:0000256" key="3">
    <source>
        <dbReference type="ARBA" id="ARBA00011245"/>
    </source>
</evidence>
<dbReference type="InterPro" id="IPR014729">
    <property type="entry name" value="Rossmann-like_a/b/a_fold"/>
</dbReference>
<evidence type="ECO:0000256" key="12">
    <source>
        <dbReference type="HAMAP-Rule" id="MF_00041"/>
    </source>
</evidence>
<evidence type="ECO:0000256" key="7">
    <source>
        <dbReference type="ARBA" id="ARBA00022741"/>
    </source>
</evidence>
<comment type="subunit">
    <text evidence="3 12">Monomer.</text>
</comment>
<evidence type="ECO:0000259" key="13">
    <source>
        <dbReference type="SMART" id="SM00840"/>
    </source>
</evidence>
<name>A0A443Z7B9_9GAMM</name>
<dbReference type="Gene3D" id="1.20.120.1910">
    <property type="entry name" value="Cysteine-tRNA ligase, C-terminal anti-codon recognition domain"/>
    <property type="match status" value="1"/>
</dbReference>
<dbReference type="GO" id="GO:0008270">
    <property type="term" value="F:zinc ion binding"/>
    <property type="evidence" value="ECO:0007669"/>
    <property type="project" value="UniProtKB-UniRule"/>
</dbReference>
<keyword evidence="5 12" id="KW-0436">Ligase</keyword>
<gene>
    <name evidence="12" type="primary">cysS</name>
    <name evidence="14" type="ORF">EGC76_01010</name>
</gene>
<dbReference type="InterPro" id="IPR024909">
    <property type="entry name" value="Cys-tRNA/MSH_ligase"/>
</dbReference>
<dbReference type="EMBL" id="RSFE01000001">
    <property type="protein sequence ID" value="RWU12832.1"/>
    <property type="molecule type" value="Genomic_DNA"/>
</dbReference>
<protein>
    <recommendedName>
        <fullName evidence="12">Cysteine--tRNA ligase</fullName>
        <ecNumber evidence="12">6.1.1.16</ecNumber>
    </recommendedName>
    <alternativeName>
        <fullName evidence="12">Cysteinyl-tRNA synthetase</fullName>
        <shortName evidence="12">CysRS</shortName>
    </alternativeName>
</protein>
<feature type="short sequence motif" description="'KMSKS' region" evidence="12">
    <location>
        <begin position="266"/>
        <end position="270"/>
    </location>
</feature>
<evidence type="ECO:0000256" key="5">
    <source>
        <dbReference type="ARBA" id="ARBA00022598"/>
    </source>
</evidence>
<comment type="cofactor">
    <cofactor evidence="12">
        <name>Zn(2+)</name>
        <dbReference type="ChEBI" id="CHEBI:29105"/>
    </cofactor>
    <text evidence="12">Binds 1 zinc ion per subunit.</text>
</comment>
<feature type="domain" description="Cysteinyl-tRNA synthetase class Ia DALR" evidence="13">
    <location>
        <begin position="342"/>
        <end position="403"/>
    </location>
</feature>
<feature type="binding site" evidence="12">
    <location>
        <position position="28"/>
    </location>
    <ligand>
        <name>Zn(2+)</name>
        <dbReference type="ChEBI" id="CHEBI:29105"/>
    </ligand>
</feature>
<dbReference type="Pfam" id="PF23493">
    <property type="entry name" value="CysS_C"/>
    <property type="match status" value="1"/>
</dbReference>
<dbReference type="PANTHER" id="PTHR10890">
    <property type="entry name" value="CYSTEINYL-TRNA SYNTHETASE"/>
    <property type="match status" value="1"/>
</dbReference>
<feature type="short sequence motif" description="'HIGH' region" evidence="12">
    <location>
        <begin position="30"/>
        <end position="40"/>
    </location>
</feature>
<dbReference type="GO" id="GO:0005829">
    <property type="term" value="C:cytosol"/>
    <property type="evidence" value="ECO:0007669"/>
    <property type="project" value="TreeGrafter"/>
</dbReference>
<dbReference type="GO" id="GO:0005524">
    <property type="term" value="F:ATP binding"/>
    <property type="evidence" value="ECO:0007669"/>
    <property type="project" value="UniProtKB-UniRule"/>
</dbReference>
<feature type="binding site" evidence="12">
    <location>
        <position position="234"/>
    </location>
    <ligand>
        <name>Zn(2+)</name>
        <dbReference type="ChEBI" id="CHEBI:29105"/>
    </ligand>
</feature>
<feature type="binding site" evidence="12">
    <location>
        <position position="269"/>
    </location>
    <ligand>
        <name>ATP</name>
        <dbReference type="ChEBI" id="CHEBI:30616"/>
    </ligand>
</feature>
<dbReference type="GO" id="GO:0004817">
    <property type="term" value="F:cysteine-tRNA ligase activity"/>
    <property type="evidence" value="ECO:0007669"/>
    <property type="project" value="UniProtKB-UniRule"/>
</dbReference>
<evidence type="ECO:0000313" key="14">
    <source>
        <dbReference type="EMBL" id="RWU12832.1"/>
    </source>
</evidence>
<sequence>MLKVFNTLTRQKEAFTPITPGEVKLYVCGVTIYDYCHIGHARTYVAFDVVVRYLRARGYAVKYVRNITDVDDKIIRRAAENNESIAAVTERFTQAMHEDFDALNLVRPDVEPTVTGHMGDIIAMIETLIANGNAYVANDGDVLFDVSTFDAYGKLSRQNLEQLQSGARVDVADNKQDPLDFVLWKQAKAGEPSWPSPWGDGRPGWHIECSAMNKRHLGENFDIHGGGSDLIFPHHENEVAQSCCANHSNYVNYWMHSGMVQVDEVKMSKSLGNFFTIRDVLAQYDAETVRYFLVSSHYRSQLNYSKENLDQARAGLERLYTALREAPEGDIDAALTESYQARFNAAMDDDFNVPEAMPVLFDLAREINRTLQDEPGKAAAYAAELRHLGGLLGILQQPAESFLQGGDNDDVAAIEALITERNDARAAKDWARADAARDALKAMNIELEDSATGTKWRRERTSNE</sequence>
<evidence type="ECO:0000256" key="4">
    <source>
        <dbReference type="ARBA" id="ARBA00022490"/>
    </source>
</evidence>
<keyword evidence="15" id="KW-1185">Reference proteome</keyword>
<dbReference type="OrthoDB" id="9815130at2"/>
<dbReference type="FunFam" id="3.40.50.620:FF:000009">
    <property type="entry name" value="Cysteine--tRNA ligase"/>
    <property type="match status" value="1"/>
</dbReference>
<keyword evidence="7 12" id="KW-0547">Nucleotide-binding</keyword>
<dbReference type="Pfam" id="PF01406">
    <property type="entry name" value="tRNA-synt_1e"/>
    <property type="match status" value="1"/>
</dbReference>
<comment type="catalytic activity">
    <reaction evidence="12">
        <text>tRNA(Cys) + L-cysteine + ATP = L-cysteinyl-tRNA(Cys) + AMP + diphosphate</text>
        <dbReference type="Rhea" id="RHEA:17773"/>
        <dbReference type="Rhea" id="RHEA-COMP:9661"/>
        <dbReference type="Rhea" id="RHEA-COMP:9679"/>
        <dbReference type="ChEBI" id="CHEBI:30616"/>
        <dbReference type="ChEBI" id="CHEBI:33019"/>
        <dbReference type="ChEBI" id="CHEBI:35235"/>
        <dbReference type="ChEBI" id="CHEBI:78442"/>
        <dbReference type="ChEBI" id="CHEBI:78517"/>
        <dbReference type="ChEBI" id="CHEBI:456215"/>
        <dbReference type="EC" id="6.1.1.16"/>
    </reaction>
</comment>
<evidence type="ECO:0000256" key="9">
    <source>
        <dbReference type="ARBA" id="ARBA00022840"/>
    </source>
</evidence>
<dbReference type="InterPro" id="IPR056411">
    <property type="entry name" value="CysS_C"/>
</dbReference>
<dbReference type="PANTHER" id="PTHR10890:SF3">
    <property type="entry name" value="CYSTEINE--TRNA LIGASE, CYTOPLASMIC"/>
    <property type="match status" value="1"/>
</dbReference>
<dbReference type="Gene3D" id="3.40.50.620">
    <property type="entry name" value="HUPs"/>
    <property type="match status" value="1"/>
</dbReference>
<dbReference type="HAMAP" id="MF_00041">
    <property type="entry name" value="Cys_tRNA_synth"/>
    <property type="match status" value="1"/>
</dbReference>
<dbReference type="SMART" id="SM00840">
    <property type="entry name" value="DALR_2"/>
    <property type="match status" value="1"/>
</dbReference>
<dbReference type="Proteomes" id="UP000288789">
    <property type="component" value="Unassembled WGS sequence"/>
</dbReference>
<dbReference type="EC" id="6.1.1.16" evidence="12"/>
<dbReference type="Pfam" id="PF09190">
    <property type="entry name" value="DALR_2"/>
    <property type="match status" value="1"/>
</dbReference>
<keyword evidence="9 12" id="KW-0067">ATP-binding</keyword>
<dbReference type="CDD" id="cd07963">
    <property type="entry name" value="Anticodon_Ia_Cys"/>
    <property type="match status" value="1"/>
</dbReference>
<organism evidence="14 15">
    <name type="scientific">Pseudidiomarina gelatinasegens</name>
    <dbReference type="NCBI Taxonomy" id="2487740"/>
    <lineage>
        <taxon>Bacteria</taxon>
        <taxon>Pseudomonadati</taxon>
        <taxon>Pseudomonadota</taxon>
        <taxon>Gammaproteobacteria</taxon>
        <taxon>Alteromonadales</taxon>
        <taxon>Idiomarinaceae</taxon>
        <taxon>Pseudidiomarina</taxon>
    </lineage>
</organism>
<evidence type="ECO:0000256" key="1">
    <source>
        <dbReference type="ARBA" id="ARBA00004496"/>
    </source>
</evidence>
<keyword evidence="10 12" id="KW-0648">Protein biosynthesis</keyword>
<evidence type="ECO:0000256" key="2">
    <source>
        <dbReference type="ARBA" id="ARBA00005594"/>
    </source>
</evidence>
<comment type="caution">
    <text evidence="14">The sequence shown here is derived from an EMBL/GenBank/DDBJ whole genome shotgun (WGS) entry which is preliminary data.</text>
</comment>
<evidence type="ECO:0000313" key="15">
    <source>
        <dbReference type="Proteomes" id="UP000288789"/>
    </source>
</evidence>
<dbReference type="PRINTS" id="PR00983">
    <property type="entry name" value="TRNASYNTHCYS"/>
</dbReference>
<keyword evidence="8 12" id="KW-0862">Zinc</keyword>
<accession>A0A443Z7B9</accession>
<dbReference type="InterPro" id="IPR009080">
    <property type="entry name" value="tRNAsynth_Ia_anticodon-bd"/>
</dbReference>
<feature type="binding site" evidence="12">
    <location>
        <position position="238"/>
    </location>
    <ligand>
        <name>Zn(2+)</name>
        <dbReference type="ChEBI" id="CHEBI:29105"/>
    </ligand>
</feature>
<evidence type="ECO:0000256" key="10">
    <source>
        <dbReference type="ARBA" id="ARBA00022917"/>
    </source>
</evidence>
<dbReference type="AlphaFoldDB" id="A0A443Z7B9"/>
<proteinExistence type="inferred from homology"/>
<dbReference type="InterPro" id="IPR032678">
    <property type="entry name" value="tRNA-synt_1_cat_dom"/>
</dbReference>
<keyword evidence="11 12" id="KW-0030">Aminoacyl-tRNA synthetase</keyword>
<evidence type="ECO:0000256" key="8">
    <source>
        <dbReference type="ARBA" id="ARBA00022833"/>
    </source>
</evidence>
<dbReference type="SUPFAM" id="SSF52374">
    <property type="entry name" value="Nucleotidylyl transferase"/>
    <property type="match status" value="1"/>
</dbReference>
<reference evidence="14 15" key="1">
    <citation type="submission" date="2018-12" db="EMBL/GenBank/DDBJ databases">
        <authorList>
            <person name="Li A."/>
            <person name="Zhang M."/>
            <person name="Zhu H."/>
        </authorList>
    </citation>
    <scope>NUCLEOTIDE SEQUENCE [LARGE SCALE GENOMIC DNA]</scope>
    <source>
        <strain evidence="14 15">R04H25</strain>
    </source>
</reference>